<protein>
    <submittedName>
        <fullName evidence="1">Gamma-glutamylcyclotransferase</fullName>
    </submittedName>
</protein>
<dbReference type="InterPro" id="IPR013024">
    <property type="entry name" value="GGCT-like"/>
</dbReference>
<evidence type="ECO:0000313" key="4">
    <source>
        <dbReference type="Proteomes" id="UP000231702"/>
    </source>
</evidence>
<dbReference type="RefSeq" id="WP_097144901.1">
    <property type="nucleotide sequence ID" value="NZ_OBEA01000002.1"/>
</dbReference>
<gene>
    <name evidence="1" type="ORF">CVM39_11210</name>
    <name evidence="2" type="ORF">SAMN06297129_1126</name>
</gene>
<reference evidence="2 3" key="1">
    <citation type="submission" date="2017-09" db="EMBL/GenBank/DDBJ databases">
        <authorList>
            <person name="Ehlers B."/>
            <person name="Leendertz F.H."/>
        </authorList>
    </citation>
    <scope>NUCLEOTIDE SEQUENCE [LARGE SCALE GENOMIC DNA]</scope>
    <source>
        <strain evidence="2 3">CGMCC 1.12662</strain>
    </source>
</reference>
<dbReference type="AlphaFoldDB" id="A0A285IJV0"/>
<evidence type="ECO:0000313" key="1">
    <source>
        <dbReference type="EMBL" id="PJE29009.1"/>
    </source>
</evidence>
<dbReference type="Proteomes" id="UP000231655">
    <property type="component" value="Unassembled WGS sequence"/>
</dbReference>
<dbReference type="CDD" id="cd06661">
    <property type="entry name" value="GGCT_like"/>
    <property type="match status" value="1"/>
</dbReference>
<proteinExistence type="predicted"/>
<dbReference type="InterPro" id="IPR036568">
    <property type="entry name" value="GGCT-like_sf"/>
</dbReference>
<dbReference type="Gene3D" id="3.10.490.10">
    <property type="entry name" value="Gamma-glutamyl cyclotransferase-like"/>
    <property type="match status" value="1"/>
</dbReference>
<dbReference type="SUPFAM" id="SSF110857">
    <property type="entry name" value="Gamma-glutamyl cyclotransferase-like"/>
    <property type="match status" value="1"/>
</dbReference>
<dbReference type="EMBL" id="PGTD01000016">
    <property type="protein sequence ID" value="PJE29009.1"/>
    <property type="molecule type" value="Genomic_DNA"/>
</dbReference>
<dbReference type="OrthoDB" id="5567366at2"/>
<sequence>MQDPFFFGYGSLVNRRTHVYERAHPAEAQGWRRLWRHTAGRDIAILTAVPAAPSDSIEGLIAAVPGGDWAALDLREEAYDRLPATGAIRHDSDAGHIAIYSIPETKHPPAPAPCSILLSYLDVVVQGYFDVFGEAGVARFFETTDGWDAPVLDDRAAPLYPRAQKLSAQETKLVDRWLSELG</sequence>
<name>A0A285IJV0_9RHOB</name>
<dbReference type="Proteomes" id="UP000231702">
    <property type="component" value="Unassembled WGS sequence"/>
</dbReference>
<evidence type="ECO:0000313" key="3">
    <source>
        <dbReference type="Proteomes" id="UP000231655"/>
    </source>
</evidence>
<evidence type="ECO:0000313" key="2">
    <source>
        <dbReference type="EMBL" id="SNY47241.1"/>
    </source>
</evidence>
<reference evidence="1 4" key="2">
    <citation type="journal article" date="2018" name="Int. J. Syst. Evol. Microbiol.">
        <title>Pseudooceanicola lipolyticus sp. nov., a marine alphaproteobacterium, reclassification of Oceanicola flagellatus as Pseudooceanicola flagellatus comb. nov. and emended description of the genus Pseudooceanicola.</title>
        <authorList>
            <person name="Huang M.-M."/>
            <person name="Guo L.-L."/>
            <person name="Wu Y.-H."/>
            <person name="Lai Q.-L."/>
            <person name="Shao Z.-Z."/>
            <person name="Wang C.-S."/>
            <person name="Wu M."/>
            <person name="Xu X.-W."/>
        </authorList>
    </citation>
    <scope>NUCLEOTIDE SEQUENCE [LARGE SCALE GENOMIC DNA]</scope>
    <source>
        <strain evidence="1 4">Ar-45</strain>
    </source>
</reference>
<organism evidence="2 3">
    <name type="scientific">Pseudooceanicola antarcticus</name>
    <dbReference type="NCBI Taxonomy" id="1247613"/>
    <lineage>
        <taxon>Bacteria</taxon>
        <taxon>Pseudomonadati</taxon>
        <taxon>Pseudomonadota</taxon>
        <taxon>Alphaproteobacteria</taxon>
        <taxon>Rhodobacterales</taxon>
        <taxon>Paracoccaceae</taxon>
        <taxon>Pseudooceanicola</taxon>
    </lineage>
</organism>
<keyword evidence="4" id="KW-1185">Reference proteome</keyword>
<accession>A0A285IJV0</accession>
<dbReference type="EMBL" id="OBEA01000002">
    <property type="protein sequence ID" value="SNY47241.1"/>
    <property type="molecule type" value="Genomic_DNA"/>
</dbReference>